<sequence>MGHDISGYNKAGEEIAYARFVLVWGIIMLPYCIIYLMQIITMQELVDRAIFLPSRYNKLKRL</sequence>
<organism evidence="2 3">
    <name type="scientific">Bacillus salipaludis</name>
    <dbReference type="NCBI Taxonomy" id="2547811"/>
    <lineage>
        <taxon>Bacteria</taxon>
        <taxon>Bacillati</taxon>
        <taxon>Bacillota</taxon>
        <taxon>Bacilli</taxon>
        <taxon>Bacillales</taxon>
        <taxon>Bacillaceae</taxon>
        <taxon>Bacillus</taxon>
    </lineage>
</organism>
<proteinExistence type="predicted"/>
<protein>
    <submittedName>
        <fullName evidence="2">Uncharacterized protein</fullName>
    </submittedName>
</protein>
<keyword evidence="1" id="KW-1133">Transmembrane helix</keyword>
<evidence type="ECO:0000256" key="1">
    <source>
        <dbReference type="SAM" id="Phobius"/>
    </source>
</evidence>
<keyword evidence="1" id="KW-0472">Membrane</keyword>
<evidence type="ECO:0000313" key="3">
    <source>
        <dbReference type="Proteomes" id="UP001623041"/>
    </source>
</evidence>
<keyword evidence="1" id="KW-0812">Transmembrane</keyword>
<comment type="caution">
    <text evidence="2">The sequence shown here is derived from an EMBL/GenBank/DDBJ whole genome shotgun (WGS) entry which is preliminary data.</text>
</comment>
<dbReference type="Proteomes" id="UP001623041">
    <property type="component" value="Unassembled WGS sequence"/>
</dbReference>
<name>A0ABW8RKG7_9BACI</name>
<reference evidence="2 3" key="1">
    <citation type="submission" date="2024-11" db="EMBL/GenBank/DDBJ databases">
        <authorList>
            <person name="Lucas J.A."/>
        </authorList>
    </citation>
    <scope>NUCLEOTIDE SEQUENCE [LARGE SCALE GENOMIC DNA]</scope>
    <source>
        <strain evidence="2 3">Z 5.4</strain>
    </source>
</reference>
<keyword evidence="3" id="KW-1185">Reference proteome</keyword>
<dbReference type="RefSeq" id="WP_406582502.1">
    <property type="nucleotide sequence ID" value="NZ_JBJHQH010000019.1"/>
</dbReference>
<evidence type="ECO:0000313" key="2">
    <source>
        <dbReference type="EMBL" id="MFK9094010.1"/>
    </source>
</evidence>
<gene>
    <name evidence="2" type="ORF">ACJEBI_21385</name>
</gene>
<feature type="transmembrane region" description="Helical" evidence="1">
    <location>
        <begin position="16"/>
        <end position="36"/>
    </location>
</feature>
<dbReference type="EMBL" id="JBJHQH010000019">
    <property type="protein sequence ID" value="MFK9094010.1"/>
    <property type="molecule type" value="Genomic_DNA"/>
</dbReference>
<accession>A0ABW8RKG7</accession>